<dbReference type="EMBL" id="MSCT01000002">
    <property type="protein sequence ID" value="OLF56571.1"/>
    <property type="molecule type" value="Genomic_DNA"/>
</dbReference>
<dbReference type="RefSeq" id="WP_075117383.1">
    <property type="nucleotide sequence ID" value="NZ_MSCT01000002.1"/>
</dbReference>
<accession>A0A1Q8EXQ4</accession>
<dbReference type="OrthoDB" id="6692826at2"/>
<sequence>MNTKTVYQTNQLGLYVGTVEATESPQEPGVFLIPGGCTETAPPAIPEHKSALWADGQWQLVDFFNGLIIYSTTTGEPQTLNGVGPIPSGYTTKQPGPDQVWKNGEWVDDIGAILDALYKQKLQAINSGCSQYIEGGFTSRALGAVHHYSNAMDDQLNLTSLIISGLDSDYACSDVDQVREFRPHTAQQLREVGQDQVRFQQAALQHANDLKQALATALKGKKLKAMQAIEWTPPA</sequence>
<reference evidence="2 3" key="1">
    <citation type="submission" date="2016-12" db="EMBL/GenBank/DDBJ databases">
        <authorList>
            <person name="Song W.-J."/>
            <person name="Kurnit D.M."/>
        </authorList>
    </citation>
    <scope>NUCLEOTIDE SEQUENCE [LARGE SCALE GENOMIC DNA]</scope>
    <source>
        <strain evidence="2 3">PCL1601</strain>
    </source>
</reference>
<organism evidence="2 3">
    <name type="scientific">Pseudomonas chlororaphis</name>
    <dbReference type="NCBI Taxonomy" id="587753"/>
    <lineage>
        <taxon>Bacteria</taxon>
        <taxon>Pseudomonadati</taxon>
        <taxon>Pseudomonadota</taxon>
        <taxon>Gammaproteobacteria</taxon>
        <taxon>Pseudomonadales</taxon>
        <taxon>Pseudomonadaceae</taxon>
        <taxon>Pseudomonas</taxon>
    </lineage>
</organism>
<comment type="caution">
    <text evidence="2">The sequence shown here is derived from an EMBL/GenBank/DDBJ whole genome shotgun (WGS) entry which is preliminary data.</text>
</comment>
<dbReference type="Pfam" id="PF14301">
    <property type="entry name" value="DUF4376"/>
    <property type="match status" value="1"/>
</dbReference>
<evidence type="ECO:0000313" key="3">
    <source>
        <dbReference type="Proteomes" id="UP000185578"/>
    </source>
</evidence>
<evidence type="ECO:0000313" key="2">
    <source>
        <dbReference type="EMBL" id="OLF56571.1"/>
    </source>
</evidence>
<dbReference type="InterPro" id="IPR025484">
    <property type="entry name" value="DUF4376"/>
</dbReference>
<dbReference type="AlphaFoldDB" id="A0A1Q8EXQ4"/>
<dbReference type="Proteomes" id="UP000185578">
    <property type="component" value="Unassembled WGS sequence"/>
</dbReference>
<protein>
    <recommendedName>
        <fullName evidence="1">DUF4376 domain-containing protein</fullName>
    </recommendedName>
</protein>
<gene>
    <name evidence="2" type="ORF">BTN82_01315</name>
</gene>
<proteinExistence type="predicted"/>
<feature type="domain" description="DUF4376" evidence="1">
    <location>
        <begin position="119"/>
        <end position="216"/>
    </location>
</feature>
<name>A0A1Q8EXQ4_9PSED</name>
<evidence type="ECO:0000259" key="1">
    <source>
        <dbReference type="Pfam" id="PF14301"/>
    </source>
</evidence>